<dbReference type="Pfam" id="PF02518">
    <property type="entry name" value="HATPase_c"/>
    <property type="match status" value="1"/>
</dbReference>
<keyword evidence="1" id="KW-1133">Transmembrane helix</keyword>
<keyword evidence="1" id="KW-0472">Membrane</keyword>
<evidence type="ECO:0000259" key="2">
    <source>
        <dbReference type="PROSITE" id="PS50109"/>
    </source>
</evidence>
<evidence type="ECO:0000313" key="4">
    <source>
        <dbReference type="Proteomes" id="UP001516472"/>
    </source>
</evidence>
<protein>
    <recommendedName>
        <fullName evidence="2">Histidine kinase domain-containing protein</fullName>
    </recommendedName>
</protein>
<dbReference type="SUPFAM" id="SSF55874">
    <property type="entry name" value="ATPase domain of HSP90 chaperone/DNA topoisomerase II/histidine kinase"/>
    <property type="match status" value="1"/>
</dbReference>
<dbReference type="InterPro" id="IPR036890">
    <property type="entry name" value="HATPase_C_sf"/>
</dbReference>
<dbReference type="Gene3D" id="3.30.565.10">
    <property type="entry name" value="Histidine kinase-like ATPase, C-terminal domain"/>
    <property type="match status" value="1"/>
</dbReference>
<gene>
    <name evidence="3" type="ORF">G4177_14850</name>
</gene>
<feature type="transmembrane region" description="Helical" evidence="1">
    <location>
        <begin position="68"/>
        <end position="91"/>
    </location>
</feature>
<dbReference type="InterPro" id="IPR050640">
    <property type="entry name" value="Bact_2-comp_sensor_kinase"/>
</dbReference>
<dbReference type="PANTHER" id="PTHR34220:SF7">
    <property type="entry name" value="SENSOR HISTIDINE KINASE YPDA"/>
    <property type="match status" value="1"/>
</dbReference>
<organism evidence="3 4">
    <name type="scientific">Corallococcus soli</name>
    <dbReference type="NCBI Taxonomy" id="2710757"/>
    <lineage>
        <taxon>Bacteria</taxon>
        <taxon>Pseudomonadati</taxon>
        <taxon>Myxococcota</taxon>
        <taxon>Myxococcia</taxon>
        <taxon>Myxococcales</taxon>
        <taxon>Cystobacterineae</taxon>
        <taxon>Myxococcaceae</taxon>
        <taxon>Corallococcus</taxon>
    </lineage>
</organism>
<proteinExistence type="predicted"/>
<dbReference type="PANTHER" id="PTHR34220">
    <property type="entry name" value="SENSOR HISTIDINE KINASE YPDA"/>
    <property type="match status" value="1"/>
</dbReference>
<keyword evidence="1" id="KW-0812">Transmembrane</keyword>
<accession>A0ABR9PNF0</accession>
<feature type="transmembrane region" description="Helical" evidence="1">
    <location>
        <begin position="111"/>
        <end position="134"/>
    </location>
</feature>
<evidence type="ECO:0000256" key="1">
    <source>
        <dbReference type="SAM" id="Phobius"/>
    </source>
</evidence>
<keyword evidence="4" id="KW-1185">Reference proteome</keyword>
<dbReference type="PROSITE" id="PS50109">
    <property type="entry name" value="HIS_KIN"/>
    <property type="match status" value="1"/>
</dbReference>
<dbReference type="InterPro" id="IPR010559">
    <property type="entry name" value="Sig_transdc_His_kin_internal"/>
</dbReference>
<evidence type="ECO:0000313" key="3">
    <source>
        <dbReference type="EMBL" id="MBE4749443.1"/>
    </source>
</evidence>
<name>A0ABR9PNF0_9BACT</name>
<dbReference type="Proteomes" id="UP001516472">
    <property type="component" value="Unassembled WGS sequence"/>
</dbReference>
<feature type="domain" description="Histidine kinase" evidence="2">
    <location>
        <begin position="249"/>
        <end position="344"/>
    </location>
</feature>
<feature type="transmembrane region" description="Helical" evidence="1">
    <location>
        <begin position="36"/>
        <end position="56"/>
    </location>
</feature>
<sequence length="345" mass="38378">MSRRLIVGLLIVAAFVLLKGAVRATAVETSSGISGLALEVVLLVMDFSVLTLAFELALRRGVNHRNALLLATGVGALVSVLFSCLAVGVIHPRAPELNLTLGRHPEYLTVALRYLLGFSRNLALWMLAFVYPILAADAERRRAEASELRRQSEIAQLRASLEPHFLLNTFNTIAGLVTKDPDEARRLLACLGALFDDISEHEDEWQTLDREVHWLQRYAEILEARHRGVLSFEWNIDEATRSFKLPRLLLQPLLENAVKHGALRRDGDGRVTVRSTRVQNKTGEDYVVCSINDNGPGLPEQVRPGAKGLDIVRRRLKLHLPNSRLTVDSSAQGVHVLVEIPELRP</sequence>
<dbReference type="Pfam" id="PF06580">
    <property type="entry name" value="His_kinase"/>
    <property type="match status" value="1"/>
</dbReference>
<dbReference type="RefSeq" id="WP_193348813.1">
    <property type="nucleotide sequence ID" value="NZ_CBCSIP010000012.1"/>
</dbReference>
<dbReference type="InterPro" id="IPR003594">
    <property type="entry name" value="HATPase_dom"/>
</dbReference>
<dbReference type="InterPro" id="IPR005467">
    <property type="entry name" value="His_kinase_dom"/>
</dbReference>
<dbReference type="EMBL" id="JAAIYO010000003">
    <property type="protein sequence ID" value="MBE4749443.1"/>
    <property type="molecule type" value="Genomic_DNA"/>
</dbReference>
<reference evidence="3 4" key="1">
    <citation type="submission" date="2020-02" db="EMBL/GenBank/DDBJ databases">
        <authorList>
            <person name="Babadi Z.K."/>
            <person name="Risdian C."/>
            <person name="Ebrahimipour G.H."/>
            <person name="Wink J."/>
        </authorList>
    </citation>
    <scope>NUCLEOTIDE SEQUENCE [LARGE SCALE GENOMIC DNA]</scope>
    <source>
        <strain evidence="3 4">ZKHCc1 1396</strain>
    </source>
</reference>
<comment type="caution">
    <text evidence="3">The sequence shown here is derived from an EMBL/GenBank/DDBJ whole genome shotgun (WGS) entry which is preliminary data.</text>
</comment>